<sequence>MKYYYYLLISLFSLCFCDGYAQTNIGTGNATILQVYEYYNHTGVEWVHLFRVKNFDANQGNWGRSGAAGRVYFVDYQGEGGSYVDFSFPQSLNSSQKPVLLLNGNSADNFSWYVYQSSYGPGQEYYDFYLKMPAWHVGLTFLLRDYDCSPFFASETPPATGLVWSSQGNQESVSFFRGDGSIGLGTLKPGEKLSVNGKIRAKEMKVEAENWPDYVFGDSYQKPSLSSVEDYLKAERHLPGIPSAADVGRDGVSLGDMNARLLKKVEELTLYLIEQDKRIKQLEAKGSGASAGRRSH</sequence>
<gene>
    <name evidence="2" type="ORF">GS399_05400</name>
</gene>
<comment type="caution">
    <text evidence="2">The sequence shown here is derived from an EMBL/GenBank/DDBJ whole genome shotgun (WGS) entry which is preliminary data.</text>
</comment>
<dbReference type="RefSeq" id="WP_160843577.1">
    <property type="nucleotide sequence ID" value="NZ_WVHT01000002.1"/>
</dbReference>
<keyword evidence="3" id="KW-1185">Reference proteome</keyword>
<keyword evidence="1" id="KW-0732">Signal</keyword>
<evidence type="ECO:0000313" key="2">
    <source>
        <dbReference type="EMBL" id="MXV50401.1"/>
    </source>
</evidence>
<organism evidence="2 3">
    <name type="scientific">Hufsiella arboris</name>
    <dbReference type="NCBI Taxonomy" id="2695275"/>
    <lineage>
        <taxon>Bacteria</taxon>
        <taxon>Pseudomonadati</taxon>
        <taxon>Bacteroidota</taxon>
        <taxon>Sphingobacteriia</taxon>
        <taxon>Sphingobacteriales</taxon>
        <taxon>Sphingobacteriaceae</taxon>
        <taxon>Hufsiella</taxon>
    </lineage>
</organism>
<reference evidence="2 3" key="1">
    <citation type="submission" date="2019-11" db="EMBL/GenBank/DDBJ databases">
        <title>Pedobacter sp. HMF7647 Genome sequencing and assembly.</title>
        <authorList>
            <person name="Kang H."/>
            <person name="Kim H."/>
            <person name="Joh K."/>
        </authorList>
    </citation>
    <scope>NUCLEOTIDE SEQUENCE [LARGE SCALE GENOMIC DNA]</scope>
    <source>
        <strain evidence="2 3">HMF7647</strain>
    </source>
</reference>
<dbReference type="EMBL" id="WVHT01000002">
    <property type="protein sequence ID" value="MXV50401.1"/>
    <property type="molecule type" value="Genomic_DNA"/>
</dbReference>
<evidence type="ECO:0000256" key="1">
    <source>
        <dbReference type="SAM" id="SignalP"/>
    </source>
</evidence>
<evidence type="ECO:0000313" key="3">
    <source>
        <dbReference type="Proteomes" id="UP000466586"/>
    </source>
</evidence>
<dbReference type="Proteomes" id="UP000466586">
    <property type="component" value="Unassembled WGS sequence"/>
</dbReference>
<dbReference type="AlphaFoldDB" id="A0A7K1Y7N8"/>
<feature type="signal peptide" evidence="1">
    <location>
        <begin position="1"/>
        <end position="21"/>
    </location>
</feature>
<feature type="chain" id="PRO_5029471825" evidence="1">
    <location>
        <begin position="22"/>
        <end position="296"/>
    </location>
</feature>
<name>A0A7K1Y7N8_9SPHI</name>
<protein>
    <submittedName>
        <fullName evidence="2">Uncharacterized protein</fullName>
    </submittedName>
</protein>
<accession>A0A7K1Y7N8</accession>
<proteinExistence type="predicted"/>